<proteinExistence type="predicted"/>
<gene>
    <name evidence="2" type="ORF">SCP_1600780</name>
</gene>
<dbReference type="Proteomes" id="UP000287166">
    <property type="component" value="Unassembled WGS sequence"/>
</dbReference>
<dbReference type="AlphaFoldDB" id="A0A401H4P0"/>
<evidence type="ECO:0000313" key="3">
    <source>
        <dbReference type="Proteomes" id="UP000287166"/>
    </source>
</evidence>
<evidence type="ECO:0000256" key="1">
    <source>
        <dbReference type="SAM" id="MobiDB-lite"/>
    </source>
</evidence>
<accession>A0A401H4P0</accession>
<dbReference type="EMBL" id="BFAD01000016">
    <property type="protein sequence ID" value="GBE89416.1"/>
    <property type="molecule type" value="Genomic_DNA"/>
</dbReference>
<keyword evidence="3" id="KW-1185">Reference proteome</keyword>
<organism evidence="2 3">
    <name type="scientific">Sparassis crispa</name>
    <dbReference type="NCBI Taxonomy" id="139825"/>
    <lineage>
        <taxon>Eukaryota</taxon>
        <taxon>Fungi</taxon>
        <taxon>Dikarya</taxon>
        <taxon>Basidiomycota</taxon>
        <taxon>Agaricomycotina</taxon>
        <taxon>Agaricomycetes</taxon>
        <taxon>Polyporales</taxon>
        <taxon>Sparassidaceae</taxon>
        <taxon>Sparassis</taxon>
    </lineage>
</organism>
<dbReference type="RefSeq" id="XP_027620329.1">
    <property type="nucleotide sequence ID" value="XM_027764528.1"/>
</dbReference>
<sequence length="157" mass="16653">MLGGLSPTKRWRGVVATDIFPATPTLPQTTSLSPQGTTERYSSQMDSPKGSSRGPTLTGSHQLTRCRARDGDTSPTLSSATTDVYSQREGRGGQGSAFSPVLRVVQTLRAASPISPGGKPRSGRNRGLPGPSSPLRSERDAMIRAWAENVKDSRADT</sequence>
<protein>
    <submittedName>
        <fullName evidence="2">Uncharacterized protein</fullName>
    </submittedName>
</protein>
<feature type="compositionally biased region" description="Polar residues" evidence="1">
    <location>
        <begin position="36"/>
        <end position="63"/>
    </location>
</feature>
<feature type="compositionally biased region" description="Low complexity" evidence="1">
    <location>
        <begin position="21"/>
        <end position="35"/>
    </location>
</feature>
<dbReference type="GeneID" id="38786333"/>
<dbReference type="InParanoid" id="A0A401H4P0"/>
<feature type="compositionally biased region" description="Polar residues" evidence="1">
    <location>
        <begin position="73"/>
        <end position="85"/>
    </location>
</feature>
<reference evidence="2 3" key="1">
    <citation type="journal article" date="2018" name="Sci. Rep.">
        <title>Genome sequence of the cauliflower mushroom Sparassis crispa (Hanabiratake) and its association with beneficial usage.</title>
        <authorList>
            <person name="Kiyama R."/>
            <person name="Furutani Y."/>
            <person name="Kawaguchi K."/>
            <person name="Nakanishi T."/>
        </authorList>
    </citation>
    <scope>NUCLEOTIDE SEQUENCE [LARGE SCALE GENOMIC DNA]</scope>
</reference>
<name>A0A401H4P0_9APHY</name>
<comment type="caution">
    <text evidence="2">The sequence shown here is derived from an EMBL/GenBank/DDBJ whole genome shotgun (WGS) entry which is preliminary data.</text>
</comment>
<feature type="region of interest" description="Disordered" evidence="1">
    <location>
        <begin position="21"/>
        <end position="140"/>
    </location>
</feature>
<evidence type="ECO:0000313" key="2">
    <source>
        <dbReference type="EMBL" id="GBE89416.1"/>
    </source>
</evidence>